<dbReference type="Gene3D" id="3.90.550.10">
    <property type="entry name" value="Spore Coat Polysaccharide Biosynthesis Protein SpsA, Chain A"/>
    <property type="match status" value="1"/>
</dbReference>
<proteinExistence type="predicted"/>
<evidence type="ECO:0000256" key="1">
    <source>
        <dbReference type="ARBA" id="ARBA00022676"/>
    </source>
</evidence>
<accession>A0A9E2NWP6</accession>
<dbReference type="AlphaFoldDB" id="A0A9E2NWP6"/>
<reference evidence="4" key="1">
    <citation type="journal article" date="2021" name="PeerJ">
        <title>Extensive microbial diversity within the chicken gut microbiome revealed by metagenomics and culture.</title>
        <authorList>
            <person name="Gilroy R."/>
            <person name="Ravi A."/>
            <person name="Getino M."/>
            <person name="Pursley I."/>
            <person name="Horton D.L."/>
            <person name="Alikhan N.F."/>
            <person name="Baker D."/>
            <person name="Gharbi K."/>
            <person name="Hall N."/>
            <person name="Watson M."/>
            <person name="Adriaenssens E.M."/>
            <person name="Foster-Nyarko E."/>
            <person name="Jarju S."/>
            <person name="Secka A."/>
            <person name="Antonio M."/>
            <person name="Oren A."/>
            <person name="Chaudhuri R.R."/>
            <person name="La Ragione R."/>
            <person name="Hildebrand F."/>
            <person name="Pallen M.J."/>
        </authorList>
    </citation>
    <scope>NUCLEOTIDE SEQUENCE</scope>
    <source>
        <strain evidence="4">A6-441</strain>
    </source>
</reference>
<evidence type="ECO:0000256" key="2">
    <source>
        <dbReference type="ARBA" id="ARBA00022679"/>
    </source>
</evidence>
<protein>
    <submittedName>
        <fullName evidence="4">Glycosyltransferase</fullName>
        <ecNumber evidence="4">2.4.-.-</ecNumber>
    </submittedName>
</protein>
<dbReference type="InterPro" id="IPR029044">
    <property type="entry name" value="Nucleotide-diphossugar_trans"/>
</dbReference>
<keyword evidence="1 4" id="KW-0328">Glycosyltransferase</keyword>
<dbReference type="PANTHER" id="PTHR22916">
    <property type="entry name" value="GLYCOSYLTRANSFERASE"/>
    <property type="match status" value="1"/>
</dbReference>
<evidence type="ECO:0000313" key="4">
    <source>
        <dbReference type="EMBL" id="MBU3841903.1"/>
    </source>
</evidence>
<organism evidence="4 5">
    <name type="scientific">Candidatus Fusobacterium pullicola</name>
    <dbReference type="NCBI Taxonomy" id="2838601"/>
    <lineage>
        <taxon>Bacteria</taxon>
        <taxon>Fusobacteriati</taxon>
        <taxon>Fusobacteriota</taxon>
        <taxon>Fusobacteriia</taxon>
        <taxon>Fusobacteriales</taxon>
        <taxon>Fusobacteriaceae</taxon>
        <taxon>Fusobacterium</taxon>
    </lineage>
</organism>
<name>A0A9E2NWP6_9FUSO</name>
<dbReference type="EMBL" id="JAHLFN010000020">
    <property type="protein sequence ID" value="MBU3841903.1"/>
    <property type="molecule type" value="Genomic_DNA"/>
</dbReference>
<dbReference type="PANTHER" id="PTHR22916:SF51">
    <property type="entry name" value="GLYCOSYLTRANSFERASE EPSH-RELATED"/>
    <property type="match status" value="1"/>
</dbReference>
<gene>
    <name evidence="4" type="ORF">IAA47_02790</name>
</gene>
<evidence type="ECO:0000259" key="3">
    <source>
        <dbReference type="Pfam" id="PF00535"/>
    </source>
</evidence>
<dbReference type="Pfam" id="PF00535">
    <property type="entry name" value="Glycos_transf_2"/>
    <property type="match status" value="1"/>
</dbReference>
<dbReference type="CDD" id="cd00761">
    <property type="entry name" value="Glyco_tranf_GTA_type"/>
    <property type="match status" value="1"/>
</dbReference>
<dbReference type="Proteomes" id="UP000724657">
    <property type="component" value="Unassembled WGS sequence"/>
</dbReference>
<keyword evidence="2 4" id="KW-0808">Transferase</keyword>
<feature type="domain" description="Glycosyltransferase 2-like" evidence="3">
    <location>
        <begin position="5"/>
        <end position="134"/>
    </location>
</feature>
<dbReference type="EC" id="2.4.-.-" evidence="4"/>
<dbReference type="InterPro" id="IPR001173">
    <property type="entry name" value="Glyco_trans_2-like"/>
</dbReference>
<dbReference type="SUPFAM" id="SSF53448">
    <property type="entry name" value="Nucleotide-diphospho-sugar transferases"/>
    <property type="match status" value="1"/>
</dbReference>
<evidence type="ECO:0000313" key="5">
    <source>
        <dbReference type="Proteomes" id="UP000724657"/>
    </source>
</evidence>
<reference evidence="4" key="2">
    <citation type="submission" date="2021-04" db="EMBL/GenBank/DDBJ databases">
        <authorList>
            <person name="Gilroy R."/>
        </authorList>
    </citation>
    <scope>NUCLEOTIDE SEQUENCE</scope>
    <source>
        <strain evidence="4">A6-441</strain>
    </source>
</reference>
<comment type="caution">
    <text evidence="4">The sequence shown here is derived from an EMBL/GenBank/DDBJ whole genome shotgun (WGS) entry which is preliminary data.</text>
</comment>
<sequence length="316" mass="37327">MPKISIIVPVYNVEKYLRKCVDSILNQTFKDFELILVDDGSIDTSGKICDEYNLKDNRIKVIHKENGGLSSARNAGLDIAQGEYIGFVDSDDWIELDMYEELYKICKENDTDVGIVGINYGGASEKKKSKKIEIYSNKLILDDLVYNKGKEITWPAWNKLWLKKVIGESRFKEGRIYEDGLFLYSLSSKIKKVAKIDYEAYNYRMDNESITRSKISKKQVDFLYNTLDIYKFLPSPYKEEMFIRDLIRYTEYILLEMIKQKNINKDIIKEIKKFYNDNFKMVKKENKLSGFLKWKLFVLSKYPKIYILLKKLTKRY</sequence>
<dbReference type="GO" id="GO:0016757">
    <property type="term" value="F:glycosyltransferase activity"/>
    <property type="evidence" value="ECO:0007669"/>
    <property type="project" value="UniProtKB-KW"/>
</dbReference>